<feature type="transmembrane region" description="Helical" evidence="2">
    <location>
        <begin position="295"/>
        <end position="317"/>
    </location>
</feature>
<reference evidence="3" key="1">
    <citation type="journal article" date="2021" name="PeerJ">
        <title>Extensive microbial diversity within the chicken gut microbiome revealed by metagenomics and culture.</title>
        <authorList>
            <person name="Gilroy R."/>
            <person name="Ravi A."/>
            <person name="Getino M."/>
            <person name="Pursley I."/>
            <person name="Horton D.L."/>
            <person name="Alikhan N.F."/>
            <person name="Baker D."/>
            <person name="Gharbi K."/>
            <person name="Hall N."/>
            <person name="Watson M."/>
            <person name="Adriaenssens E.M."/>
            <person name="Foster-Nyarko E."/>
            <person name="Jarju S."/>
            <person name="Secka A."/>
            <person name="Antonio M."/>
            <person name="Oren A."/>
            <person name="Chaudhuri R.R."/>
            <person name="La Ragione R."/>
            <person name="Hildebrand F."/>
            <person name="Pallen M.J."/>
        </authorList>
    </citation>
    <scope>NUCLEOTIDE SEQUENCE</scope>
    <source>
        <strain evidence="3">ChiHjej8B7-25341</strain>
    </source>
</reference>
<accession>A0A9D2QZ97</accession>
<feature type="compositionally biased region" description="Basic and acidic residues" evidence="1">
    <location>
        <begin position="335"/>
        <end position="350"/>
    </location>
</feature>
<evidence type="ECO:0000256" key="1">
    <source>
        <dbReference type="SAM" id="MobiDB-lite"/>
    </source>
</evidence>
<comment type="caution">
    <text evidence="3">The sequence shown here is derived from an EMBL/GenBank/DDBJ whole genome shotgun (WGS) entry which is preliminary data.</text>
</comment>
<organism evidence="3 4">
    <name type="scientific">Candidatus Eisenbergiella stercorigallinarum</name>
    <dbReference type="NCBI Taxonomy" id="2838557"/>
    <lineage>
        <taxon>Bacteria</taxon>
        <taxon>Bacillati</taxon>
        <taxon>Bacillota</taxon>
        <taxon>Clostridia</taxon>
        <taxon>Lachnospirales</taxon>
        <taxon>Lachnospiraceae</taxon>
        <taxon>Eisenbergiella</taxon>
    </lineage>
</organism>
<feature type="transmembrane region" description="Helical" evidence="2">
    <location>
        <begin position="140"/>
        <end position="158"/>
    </location>
</feature>
<dbReference type="AlphaFoldDB" id="A0A9D2QZ97"/>
<feature type="transmembrane region" description="Helical" evidence="2">
    <location>
        <begin position="205"/>
        <end position="228"/>
    </location>
</feature>
<keyword evidence="2" id="KW-1133">Transmembrane helix</keyword>
<protein>
    <submittedName>
        <fullName evidence="3">DUF4129 domain-containing protein</fullName>
    </submittedName>
</protein>
<keyword evidence="2" id="KW-0472">Membrane</keyword>
<feature type="transmembrane region" description="Helical" evidence="2">
    <location>
        <begin position="52"/>
        <end position="77"/>
    </location>
</feature>
<evidence type="ECO:0000313" key="4">
    <source>
        <dbReference type="Proteomes" id="UP000823851"/>
    </source>
</evidence>
<feature type="transmembrane region" description="Helical" evidence="2">
    <location>
        <begin position="84"/>
        <end position="104"/>
    </location>
</feature>
<feature type="region of interest" description="Disordered" evidence="1">
    <location>
        <begin position="335"/>
        <end position="363"/>
    </location>
</feature>
<name>A0A9D2QZ97_9FIRM</name>
<feature type="transmembrane region" description="Helical" evidence="2">
    <location>
        <begin position="12"/>
        <end position="32"/>
    </location>
</feature>
<reference evidence="3" key="2">
    <citation type="submission" date="2021-04" db="EMBL/GenBank/DDBJ databases">
        <authorList>
            <person name="Gilroy R."/>
        </authorList>
    </citation>
    <scope>NUCLEOTIDE SEQUENCE</scope>
    <source>
        <strain evidence="3">ChiHjej8B7-25341</strain>
    </source>
</reference>
<gene>
    <name evidence="3" type="ORF">H9912_03175</name>
</gene>
<sequence length="476" mass="52354">MNEKWMRPVELLEIFLNFLTVFCVETALFSAFEPLGSALGEEGALGEGAAAGYAAFSAPSAAVQFLLLTVPVCFWLVRIFASRFWLFILLHAVIFGAAVFGLGANGLQQAIFGVISGIYLIVSLRSRLQEQREEEGLMGPAAALTAALAAIFLCAYLGDGAACGRILNASLAYAFFFFLDTYLRNLQRFVQFNRASNAHIPVRRMLAQGGGLAAGSSLLAVLLLALGVNQSFMDRAGELLKGFLLWAVKGILRLIGAVLSLFGSEGGEQEAVGQEAAVGQLMLAEAKEQPVWLEILYQVIQYLLLGAAFLLLCFLLYKAVSALVRRFYEGKKERQPEGEKTQEIRESLRTERRKKDRKGSLGLFGRTPEEKIRRSFIRAVQKQKRFRNPDGRPGGAKGKDLWRKDARENLVRGKTARELAFLFPDQGQETFARLARLYEKARYGGADAAGREKAACGAEDVRQAEACRETLSGKQI</sequence>
<dbReference type="EMBL" id="DWUW01000090">
    <property type="protein sequence ID" value="HJD30922.1"/>
    <property type="molecule type" value="Genomic_DNA"/>
</dbReference>
<proteinExistence type="predicted"/>
<feature type="transmembrane region" description="Helical" evidence="2">
    <location>
        <begin position="110"/>
        <end position="128"/>
    </location>
</feature>
<feature type="transmembrane region" description="Helical" evidence="2">
    <location>
        <begin position="164"/>
        <end position="184"/>
    </location>
</feature>
<evidence type="ECO:0000256" key="2">
    <source>
        <dbReference type="SAM" id="Phobius"/>
    </source>
</evidence>
<dbReference type="Proteomes" id="UP000823851">
    <property type="component" value="Unassembled WGS sequence"/>
</dbReference>
<keyword evidence="2" id="KW-0812">Transmembrane</keyword>
<evidence type="ECO:0000313" key="3">
    <source>
        <dbReference type="EMBL" id="HJD30922.1"/>
    </source>
</evidence>